<dbReference type="Pfam" id="PF02502">
    <property type="entry name" value="LacAB_rpiB"/>
    <property type="match status" value="1"/>
</dbReference>
<dbReference type="OMA" id="VREWLTY"/>
<sequence>MIKSTNNSINKIRTITYYQFSKKNQYKIYIGNDHAGLEYKNIILENLKEQQYNIINKGTNTKQSCDYNEIAIDLCQDVFRNKGLGILICGSGVGMSIMANKIKGIRCGQINDYYSAKQAAQIGCNVISLGSRILGIETAKQIVQTYLNSVQNKHMDINEIISQFELDNFIQ</sequence>
<dbReference type="Proteomes" id="UP000688137">
    <property type="component" value="Unassembled WGS sequence"/>
</dbReference>
<dbReference type="GO" id="GO:0016853">
    <property type="term" value="F:isomerase activity"/>
    <property type="evidence" value="ECO:0007669"/>
    <property type="project" value="InterPro"/>
</dbReference>
<dbReference type="NCBIfam" id="TIGR00689">
    <property type="entry name" value="rpiB_lacA_lacB"/>
    <property type="match status" value="1"/>
</dbReference>
<dbReference type="PANTHER" id="PTHR30345:SF0">
    <property type="entry name" value="DNA DAMAGE-REPAIR_TOLERATION PROTEIN DRT102"/>
    <property type="match status" value="1"/>
</dbReference>
<dbReference type="PANTHER" id="PTHR30345">
    <property type="entry name" value="RIBOSE-5-PHOSPHATE ISOMERASE B"/>
    <property type="match status" value="1"/>
</dbReference>
<dbReference type="GO" id="GO:0005975">
    <property type="term" value="P:carbohydrate metabolic process"/>
    <property type="evidence" value="ECO:0007669"/>
    <property type="project" value="InterPro"/>
</dbReference>
<dbReference type="EMBL" id="CAJJDM010000039">
    <property type="protein sequence ID" value="CAD8067063.1"/>
    <property type="molecule type" value="Genomic_DNA"/>
</dbReference>
<name>A0A8S1LNW4_PARPR</name>
<organism evidence="1 2">
    <name type="scientific">Paramecium primaurelia</name>
    <dbReference type="NCBI Taxonomy" id="5886"/>
    <lineage>
        <taxon>Eukaryota</taxon>
        <taxon>Sar</taxon>
        <taxon>Alveolata</taxon>
        <taxon>Ciliophora</taxon>
        <taxon>Intramacronucleata</taxon>
        <taxon>Oligohymenophorea</taxon>
        <taxon>Peniculida</taxon>
        <taxon>Parameciidae</taxon>
        <taxon>Paramecium</taxon>
    </lineage>
</organism>
<evidence type="ECO:0000313" key="1">
    <source>
        <dbReference type="EMBL" id="CAD8067063.1"/>
    </source>
</evidence>
<evidence type="ECO:0008006" key="3">
    <source>
        <dbReference type="Google" id="ProtNLM"/>
    </source>
</evidence>
<evidence type="ECO:0000313" key="2">
    <source>
        <dbReference type="Proteomes" id="UP000688137"/>
    </source>
</evidence>
<protein>
    <recommendedName>
        <fullName evidence="3">Ribose 5-phosphate isomerase</fullName>
    </recommendedName>
</protein>
<dbReference type="AlphaFoldDB" id="A0A8S1LNW4"/>
<accession>A0A8S1LNW4</accession>
<reference evidence="1" key="1">
    <citation type="submission" date="2021-01" db="EMBL/GenBank/DDBJ databases">
        <authorList>
            <consortium name="Genoscope - CEA"/>
            <person name="William W."/>
        </authorList>
    </citation>
    <scope>NUCLEOTIDE SEQUENCE</scope>
</reference>
<dbReference type="InterPro" id="IPR003500">
    <property type="entry name" value="RpiB_LacA_LacB"/>
</dbReference>
<proteinExistence type="predicted"/>
<keyword evidence="2" id="KW-1185">Reference proteome</keyword>
<gene>
    <name evidence="1" type="ORF">PPRIM_AZ9-3.1.T0400093</name>
</gene>
<comment type="caution">
    <text evidence="1">The sequence shown here is derived from an EMBL/GenBank/DDBJ whole genome shotgun (WGS) entry which is preliminary data.</text>
</comment>